<keyword evidence="2" id="KW-0378">Hydrolase</keyword>
<evidence type="ECO:0000313" key="3">
    <source>
        <dbReference type="Proteomes" id="UP000280405"/>
    </source>
</evidence>
<dbReference type="OrthoDB" id="9780744at2"/>
<dbReference type="InterPro" id="IPR000073">
    <property type="entry name" value="AB_hydrolase_1"/>
</dbReference>
<dbReference type="EMBL" id="RAXT01000001">
    <property type="protein sequence ID" value="RKG40997.1"/>
    <property type="molecule type" value="Genomic_DNA"/>
</dbReference>
<name>A0A3A8F1V3_9GAMM</name>
<protein>
    <submittedName>
        <fullName evidence="2">Alpha/beta hydrolase</fullName>
    </submittedName>
</protein>
<reference evidence="2 3" key="1">
    <citation type="submission" date="2018-09" db="EMBL/GenBank/DDBJ databases">
        <title>The draft genome of Acinetobacter spp. strains.</title>
        <authorList>
            <person name="Qin J."/>
            <person name="Feng Y."/>
            <person name="Zong Z."/>
        </authorList>
    </citation>
    <scope>NUCLEOTIDE SEQUENCE [LARGE SCALE GENOMIC DNA]</scope>
    <source>
        <strain evidence="2 3">WCHAc060115</strain>
    </source>
</reference>
<dbReference type="RefSeq" id="WP_120382490.1">
    <property type="nucleotide sequence ID" value="NZ_RAXT01000001.1"/>
</dbReference>
<dbReference type="PANTHER" id="PTHR43798">
    <property type="entry name" value="MONOACYLGLYCEROL LIPASE"/>
    <property type="match status" value="1"/>
</dbReference>
<proteinExistence type="predicted"/>
<dbReference type="SUPFAM" id="SSF53474">
    <property type="entry name" value="alpha/beta-Hydrolases"/>
    <property type="match status" value="1"/>
</dbReference>
<dbReference type="Pfam" id="PF00561">
    <property type="entry name" value="Abhydrolase_1"/>
    <property type="match status" value="1"/>
</dbReference>
<dbReference type="InterPro" id="IPR029058">
    <property type="entry name" value="AB_hydrolase_fold"/>
</dbReference>
<keyword evidence="3" id="KW-1185">Reference proteome</keyword>
<dbReference type="GO" id="GO:0016787">
    <property type="term" value="F:hydrolase activity"/>
    <property type="evidence" value="ECO:0007669"/>
    <property type="project" value="UniProtKB-KW"/>
</dbReference>
<feature type="domain" description="AB hydrolase-1" evidence="1">
    <location>
        <begin position="22"/>
        <end position="288"/>
    </location>
</feature>
<comment type="caution">
    <text evidence="2">The sequence shown here is derived from an EMBL/GenBank/DDBJ whole genome shotgun (WGS) entry which is preliminary data.</text>
</comment>
<evidence type="ECO:0000313" key="2">
    <source>
        <dbReference type="EMBL" id="RKG40997.1"/>
    </source>
</evidence>
<organism evidence="2 3">
    <name type="scientific">Acinetobacter rongchengensis</name>
    <dbReference type="NCBI Taxonomy" id="2419601"/>
    <lineage>
        <taxon>Bacteria</taxon>
        <taxon>Pseudomonadati</taxon>
        <taxon>Pseudomonadota</taxon>
        <taxon>Gammaproteobacteria</taxon>
        <taxon>Moraxellales</taxon>
        <taxon>Moraxellaceae</taxon>
        <taxon>Acinetobacter</taxon>
    </lineage>
</organism>
<dbReference type="Proteomes" id="UP000280405">
    <property type="component" value="Unassembled WGS sequence"/>
</dbReference>
<dbReference type="AlphaFoldDB" id="A0A3A8F1V3"/>
<sequence length="303" mass="35406">MPYYTMPDGELLFVREIGQGEPVLVLSGLGMQSWQWLPFLLPNIKRYKFYIPDWRGFGGSRDCKIPHDIDAIQNHWRDIDSLITQIKLKDFILMAYSMGATTAMHGMQYGNLQDKLKAYLHIDQTPKIPTDDTWAFGLFGNKYFKFKRLLEDFSVFLHQYSNYRLVDDLPIAPRTELVQMWANFIKLQGSNKISPFIFNLALKHQQLQKFLLPSRRLDYLTWYIDNYLNHDEDYREAIAKLNCPTTFFIGEKSTLYPAAGQIQISNSINHAENIIFKQSGHTPLITEPFKFSREISAFLKKIN</sequence>
<evidence type="ECO:0000259" key="1">
    <source>
        <dbReference type="Pfam" id="PF00561"/>
    </source>
</evidence>
<gene>
    <name evidence="2" type="ORF">D7V20_00990</name>
</gene>
<dbReference type="Gene3D" id="3.40.50.1820">
    <property type="entry name" value="alpha/beta hydrolase"/>
    <property type="match status" value="1"/>
</dbReference>
<accession>A0A3A8F1V3</accession>
<dbReference type="InterPro" id="IPR050266">
    <property type="entry name" value="AB_hydrolase_sf"/>
</dbReference>